<dbReference type="AlphaFoldDB" id="A0A1H2U2J8"/>
<dbReference type="Gene3D" id="3.40.640.10">
    <property type="entry name" value="Type I PLP-dependent aspartate aminotransferase-like (Major domain)"/>
    <property type="match status" value="1"/>
</dbReference>
<dbReference type="InterPro" id="IPR036388">
    <property type="entry name" value="WH-like_DNA-bd_sf"/>
</dbReference>
<dbReference type="InterPro" id="IPR004839">
    <property type="entry name" value="Aminotransferase_I/II_large"/>
</dbReference>
<evidence type="ECO:0000256" key="1">
    <source>
        <dbReference type="ARBA" id="ARBA00005384"/>
    </source>
</evidence>
<name>A0A1H2U2J8_9RHOB</name>
<evidence type="ECO:0000313" key="7">
    <source>
        <dbReference type="EMBL" id="SDW50433.1"/>
    </source>
</evidence>
<dbReference type="OrthoDB" id="9808770at2"/>
<dbReference type="Gene3D" id="1.10.10.10">
    <property type="entry name" value="Winged helix-like DNA-binding domain superfamily/Winged helix DNA-binding domain"/>
    <property type="match status" value="1"/>
</dbReference>
<dbReference type="CDD" id="cd07377">
    <property type="entry name" value="WHTH_GntR"/>
    <property type="match status" value="1"/>
</dbReference>
<keyword evidence="5" id="KW-0804">Transcription</keyword>
<dbReference type="GO" id="GO:0030170">
    <property type="term" value="F:pyridoxal phosphate binding"/>
    <property type="evidence" value="ECO:0007669"/>
    <property type="project" value="InterPro"/>
</dbReference>
<evidence type="ECO:0000256" key="3">
    <source>
        <dbReference type="ARBA" id="ARBA00023015"/>
    </source>
</evidence>
<dbReference type="InterPro" id="IPR015424">
    <property type="entry name" value="PyrdxlP-dep_Trfase"/>
</dbReference>
<dbReference type="InterPro" id="IPR015421">
    <property type="entry name" value="PyrdxlP-dep_Trfase_major"/>
</dbReference>
<dbReference type="SUPFAM" id="SSF53383">
    <property type="entry name" value="PLP-dependent transferases"/>
    <property type="match status" value="1"/>
</dbReference>
<keyword evidence="4" id="KW-0238">DNA-binding</keyword>
<proteinExistence type="inferred from homology"/>
<dbReference type="CDD" id="cd00609">
    <property type="entry name" value="AAT_like"/>
    <property type="match status" value="1"/>
</dbReference>
<dbReference type="PROSITE" id="PS50949">
    <property type="entry name" value="HTH_GNTR"/>
    <property type="match status" value="1"/>
</dbReference>
<dbReference type="SMART" id="SM00345">
    <property type="entry name" value="HTH_GNTR"/>
    <property type="match status" value="1"/>
</dbReference>
<dbReference type="Pfam" id="PF00392">
    <property type="entry name" value="GntR"/>
    <property type="match status" value="1"/>
</dbReference>
<dbReference type="InterPro" id="IPR036390">
    <property type="entry name" value="WH_DNA-bd_sf"/>
</dbReference>
<dbReference type="GO" id="GO:0003677">
    <property type="term" value="F:DNA binding"/>
    <property type="evidence" value="ECO:0007669"/>
    <property type="project" value="UniProtKB-KW"/>
</dbReference>
<evidence type="ECO:0000259" key="6">
    <source>
        <dbReference type="PROSITE" id="PS50949"/>
    </source>
</evidence>
<dbReference type="RefSeq" id="WP_092680156.1">
    <property type="nucleotide sequence ID" value="NZ_FNMZ01000001.1"/>
</dbReference>
<evidence type="ECO:0000313" key="8">
    <source>
        <dbReference type="Proteomes" id="UP000199118"/>
    </source>
</evidence>
<organism evidence="7 8">
    <name type="scientific">Albimonas donghaensis</name>
    <dbReference type="NCBI Taxonomy" id="356660"/>
    <lineage>
        <taxon>Bacteria</taxon>
        <taxon>Pseudomonadati</taxon>
        <taxon>Pseudomonadota</taxon>
        <taxon>Alphaproteobacteria</taxon>
        <taxon>Rhodobacterales</taxon>
        <taxon>Paracoccaceae</taxon>
        <taxon>Albimonas</taxon>
    </lineage>
</organism>
<dbReference type="PANTHER" id="PTHR46577">
    <property type="entry name" value="HTH-TYPE TRANSCRIPTIONAL REGULATORY PROTEIN GABR"/>
    <property type="match status" value="1"/>
</dbReference>
<dbReference type="STRING" id="356660.SAMN05444336_1011202"/>
<feature type="domain" description="HTH gntR-type" evidence="6">
    <location>
        <begin position="14"/>
        <end position="82"/>
    </location>
</feature>
<comment type="similarity">
    <text evidence="1">In the C-terminal section; belongs to the class-I pyridoxal-phosphate-dependent aminotransferase family.</text>
</comment>
<dbReference type="EMBL" id="FNMZ01000001">
    <property type="protein sequence ID" value="SDW50433.1"/>
    <property type="molecule type" value="Genomic_DNA"/>
</dbReference>
<reference evidence="7 8" key="1">
    <citation type="submission" date="2016-10" db="EMBL/GenBank/DDBJ databases">
        <authorList>
            <person name="de Groot N.N."/>
        </authorList>
    </citation>
    <scope>NUCLEOTIDE SEQUENCE [LARGE SCALE GENOMIC DNA]</scope>
    <source>
        <strain evidence="7 8">DSM 17890</strain>
    </source>
</reference>
<dbReference type="GO" id="GO:0003700">
    <property type="term" value="F:DNA-binding transcription factor activity"/>
    <property type="evidence" value="ECO:0007669"/>
    <property type="project" value="InterPro"/>
</dbReference>
<accession>A0A1H2U2J8</accession>
<dbReference type="SUPFAM" id="SSF46785">
    <property type="entry name" value="Winged helix' DNA-binding domain"/>
    <property type="match status" value="1"/>
</dbReference>
<protein>
    <submittedName>
        <fullName evidence="7">Transcriptional regulator, GntR family</fullName>
    </submittedName>
</protein>
<gene>
    <name evidence="7" type="ORF">SAMN05444336_1011202</name>
</gene>
<dbReference type="InterPro" id="IPR000524">
    <property type="entry name" value="Tscrpt_reg_HTH_GntR"/>
</dbReference>
<dbReference type="Proteomes" id="UP000199118">
    <property type="component" value="Unassembled WGS sequence"/>
</dbReference>
<evidence type="ECO:0000256" key="5">
    <source>
        <dbReference type="ARBA" id="ARBA00023163"/>
    </source>
</evidence>
<dbReference type="InterPro" id="IPR051446">
    <property type="entry name" value="HTH_trans_reg/aminotransferase"/>
</dbReference>
<dbReference type="Pfam" id="PF00155">
    <property type="entry name" value="Aminotran_1_2"/>
    <property type="match status" value="1"/>
</dbReference>
<dbReference type="PANTHER" id="PTHR46577:SF1">
    <property type="entry name" value="HTH-TYPE TRANSCRIPTIONAL REGULATORY PROTEIN GABR"/>
    <property type="match status" value="1"/>
</dbReference>
<keyword evidence="3" id="KW-0805">Transcription regulation</keyword>
<evidence type="ECO:0000256" key="2">
    <source>
        <dbReference type="ARBA" id="ARBA00022898"/>
    </source>
</evidence>
<keyword evidence="2" id="KW-0663">Pyridoxal phosphate</keyword>
<evidence type="ECO:0000256" key="4">
    <source>
        <dbReference type="ARBA" id="ARBA00023125"/>
    </source>
</evidence>
<keyword evidence="8" id="KW-1185">Reference proteome</keyword>
<sequence length="495" mass="54469">MLDPYFRKPMTAERTLQQQVRERLVDAILDGAAPPHEPLPSTRDLAALAGVSRNTAVLVYQQLIDDGFLRSIPRRGHFIDERHLREVSALRGDTRTASLFGAEGDAPADWEARFALNAHAQRNIEKPSDWRRYPYPFLYGQVSVDDASVARWRDAVRAAGSNRHVEAWIGDQVDGDDPMLIAQILTRILPQRGIRARAEEVLVTVGSQNALYLIAQALTRPGLRVGLEDPGYVDAFNIFRAAGAELAPLRVDGAGLIVSDRLDACDLVCVTPSHQCPTGVTLPLDRRMALTARAREADFLIIEDDYEHELNHIGPPRAALKSYDTGGRVIYAGSLTKTLFPGLRLGFVVAAPALIEELRALRRLMYRHPPALDQRAMAIFMAEGHLDAHVRRTRARLAARWTRCMAEISARMPEAELRATSGGSAIWLRLPGGLDARAVAQAARARGVLVEPGDVHYLREAPPVDRLRLGFAAIPLDRIAPGIAQLADAVREVAG</sequence>